<feature type="domain" description="Metallo-beta-lactamase" evidence="1">
    <location>
        <begin position="84"/>
        <end position="265"/>
    </location>
</feature>
<dbReference type="Pfam" id="PF00753">
    <property type="entry name" value="Lactamase_B"/>
    <property type="match status" value="1"/>
</dbReference>
<proteinExistence type="predicted"/>
<dbReference type="InterPro" id="IPR036866">
    <property type="entry name" value="RibonucZ/Hydroxyglut_hydro"/>
</dbReference>
<dbReference type="InterPro" id="IPR001279">
    <property type="entry name" value="Metallo-B-lactamas"/>
</dbReference>
<dbReference type="SMART" id="SM00849">
    <property type="entry name" value="Lactamase_B"/>
    <property type="match status" value="1"/>
</dbReference>
<evidence type="ECO:0000313" key="3">
    <source>
        <dbReference type="Proteomes" id="UP001356080"/>
    </source>
</evidence>
<dbReference type="EMBL" id="JAZHPM010000005">
    <property type="protein sequence ID" value="MEF2291256.1"/>
    <property type="molecule type" value="Genomic_DNA"/>
</dbReference>
<sequence>MMKNRKNKKRIFIPSLLFGGFLVMNRHKFPQLMFSLLCGVKPFGLIKKEEIKLDDHVKWFNDYYTINYIDGKTIAIGEPRYYQSNVNYLILGDKQALLLDTGPGIRNIKPVVESLTSLPITVMNSHFHYDHVGNHEKFSDIKLTENQIEKQIVKEDTLIPRKYSFVGQLEGFAPPKIKFKEILKEGTFIDLGNRQLEIIFTPGHSNDSISLYDKELNQLFVGDLIYHGPILAATLIPGVDIKKYLSSTKKLISKTNADTLLFGGHTLDVNHPSIQQHNLIDLKMFLERNERSRVLPKKQKINDKVDILY</sequence>
<dbReference type="InterPro" id="IPR050855">
    <property type="entry name" value="NDM-1-like"/>
</dbReference>
<dbReference type="PANTHER" id="PTHR42951">
    <property type="entry name" value="METALLO-BETA-LACTAMASE DOMAIN-CONTAINING"/>
    <property type="match status" value="1"/>
</dbReference>
<evidence type="ECO:0000259" key="1">
    <source>
        <dbReference type="SMART" id="SM00849"/>
    </source>
</evidence>
<organism evidence="2 3">
    <name type="scientific">Virgibacillus dokdonensis</name>
    <dbReference type="NCBI Taxonomy" id="302167"/>
    <lineage>
        <taxon>Bacteria</taxon>
        <taxon>Bacillati</taxon>
        <taxon>Bacillota</taxon>
        <taxon>Bacilli</taxon>
        <taxon>Bacillales</taxon>
        <taxon>Bacillaceae</taxon>
        <taxon>Virgibacillus</taxon>
    </lineage>
</organism>
<protein>
    <submittedName>
        <fullName evidence="2">MBL fold metallo-hydrolase</fullName>
    </submittedName>
</protein>
<keyword evidence="3" id="KW-1185">Reference proteome</keyword>
<accession>A0ABU7VEL4</accession>
<dbReference type="SUPFAM" id="SSF56281">
    <property type="entry name" value="Metallo-hydrolase/oxidoreductase"/>
    <property type="match status" value="1"/>
</dbReference>
<dbReference type="Gene3D" id="3.60.15.10">
    <property type="entry name" value="Ribonuclease Z/Hydroxyacylglutathione hydrolase-like"/>
    <property type="match status" value="1"/>
</dbReference>
<comment type="caution">
    <text evidence="2">The sequence shown here is derived from an EMBL/GenBank/DDBJ whole genome shotgun (WGS) entry which is preliminary data.</text>
</comment>
<name>A0ABU7VEL4_9BACI</name>
<gene>
    <name evidence="2" type="ORF">V2W34_04410</name>
</gene>
<evidence type="ECO:0000313" key="2">
    <source>
        <dbReference type="EMBL" id="MEF2291256.1"/>
    </source>
</evidence>
<dbReference type="RefSeq" id="WP_077702112.1">
    <property type="nucleotide sequence ID" value="NZ_LT745762.1"/>
</dbReference>
<dbReference type="PANTHER" id="PTHR42951:SF4">
    <property type="entry name" value="ACYL-COENZYME A THIOESTERASE MBLAC2"/>
    <property type="match status" value="1"/>
</dbReference>
<dbReference type="Proteomes" id="UP001356080">
    <property type="component" value="Unassembled WGS sequence"/>
</dbReference>
<reference evidence="2 3" key="1">
    <citation type="submission" date="2024-01" db="EMBL/GenBank/DDBJ databases">
        <title>Survival strategy associated with biotechnological potential of Virgibacillus dokdonensis T4.6 isolated from salt-fermented shrimp paste.</title>
        <authorList>
            <person name="Doan T.V."/>
            <person name="Quach N.T."/>
            <person name="Phi Q.-T."/>
        </authorList>
    </citation>
    <scope>NUCLEOTIDE SEQUENCE [LARGE SCALE GENOMIC DNA]</scope>
    <source>
        <strain evidence="2 3">T4.6</strain>
    </source>
</reference>